<dbReference type="GO" id="GO:0005737">
    <property type="term" value="C:cytoplasm"/>
    <property type="evidence" value="ECO:0007669"/>
    <property type="project" value="TreeGrafter"/>
</dbReference>
<feature type="domain" description="Rap-GAP" evidence="3">
    <location>
        <begin position="1069"/>
        <end position="1268"/>
    </location>
</feature>
<dbReference type="InterPro" id="IPR035974">
    <property type="entry name" value="Rap/Ran-GAP_sf"/>
</dbReference>
<evidence type="ECO:0000256" key="1">
    <source>
        <dbReference type="ARBA" id="ARBA00022468"/>
    </source>
</evidence>
<evidence type="ECO:0000256" key="2">
    <source>
        <dbReference type="ARBA" id="ARBA00022553"/>
    </source>
</evidence>
<dbReference type="Proteomes" id="UP000274756">
    <property type="component" value="Unassembled WGS sequence"/>
</dbReference>
<organism evidence="5 7">
    <name type="scientific">Dracunculus medinensis</name>
    <name type="common">Guinea worm</name>
    <dbReference type="NCBI Taxonomy" id="318479"/>
    <lineage>
        <taxon>Eukaryota</taxon>
        <taxon>Metazoa</taxon>
        <taxon>Ecdysozoa</taxon>
        <taxon>Nematoda</taxon>
        <taxon>Chromadorea</taxon>
        <taxon>Rhabditida</taxon>
        <taxon>Spirurina</taxon>
        <taxon>Dracunculoidea</taxon>
        <taxon>Dracunculidae</taxon>
        <taxon>Dracunculus</taxon>
    </lineage>
</organism>
<evidence type="ECO:0000259" key="3">
    <source>
        <dbReference type="PROSITE" id="PS50085"/>
    </source>
</evidence>
<accession>A0A0N4U7A8</accession>
<evidence type="ECO:0000313" key="5">
    <source>
        <dbReference type="Proteomes" id="UP000038040"/>
    </source>
</evidence>
<protein>
    <submittedName>
        <fullName evidence="7">Rap-GAP domain-containing protein</fullName>
    </submittedName>
</protein>
<dbReference type="Pfam" id="PF02145">
    <property type="entry name" value="Rap_GAP"/>
    <property type="match status" value="1"/>
</dbReference>
<dbReference type="InterPro" id="IPR027107">
    <property type="entry name" value="Tuberin/Ral-act_asu"/>
</dbReference>
<dbReference type="AlphaFoldDB" id="A0A0N4U7A8"/>
<reference evidence="4 6" key="2">
    <citation type="submission" date="2018-11" db="EMBL/GenBank/DDBJ databases">
        <authorList>
            <consortium name="Pathogen Informatics"/>
        </authorList>
    </citation>
    <scope>NUCLEOTIDE SEQUENCE [LARGE SCALE GENOMIC DNA]</scope>
</reference>
<reference evidence="7" key="1">
    <citation type="submission" date="2016-04" db="UniProtKB">
        <authorList>
            <consortium name="WormBaseParasite"/>
        </authorList>
    </citation>
    <scope>IDENTIFICATION</scope>
</reference>
<dbReference type="InterPro" id="IPR000331">
    <property type="entry name" value="Rap/Ran_GAP_dom"/>
</dbReference>
<dbReference type="PROSITE" id="PS50085">
    <property type="entry name" value="RAPGAP"/>
    <property type="match status" value="1"/>
</dbReference>
<evidence type="ECO:0000313" key="6">
    <source>
        <dbReference type="Proteomes" id="UP000274756"/>
    </source>
</evidence>
<name>A0A0N4U7A8_DRAME</name>
<dbReference type="GO" id="GO:0005634">
    <property type="term" value="C:nucleus"/>
    <property type="evidence" value="ECO:0007669"/>
    <property type="project" value="InterPro"/>
</dbReference>
<dbReference type="GO" id="GO:0051056">
    <property type="term" value="P:regulation of small GTPase mediated signal transduction"/>
    <property type="evidence" value="ECO:0007669"/>
    <property type="project" value="InterPro"/>
</dbReference>
<keyword evidence="2" id="KW-0597">Phosphoprotein</keyword>
<keyword evidence="6" id="KW-1185">Reference proteome</keyword>
<sequence>MFVRRVKSADVTASLQRFADLHRDAASRAKHLKLVFDALCAQEKRQFMDDYSFETFHLVDELLLQANLAQTGQAVIEVESALWTLEQLLCYAPELIGSGWQKNAIEAILRKALFPYNLLVVRKIAIRLFLMWYQSLAMFDNTSMQNDFVFQCLLPNFPLKNDKSTENLLLLYCQSAEAGNGPGPSRNVPLVANTNDVVPSVKEKAQLLQVYMDKFLEYCTRETVRIEWNDEAKRLQCAKFILDRVIVLYIYEVFPDIETSGVDIYGGWESSEEHIDIRDTADPIVIARYWLIRWMTSVASNRKDPLLGNHLYHQALFSSRKGTNTLLTLLKEAIILPLPCSNVIHKVFSLINLWLLQRDLPPFIGKPGISTESFFLLLIHFLTSFFHSPYLITCGDRLSSAVALTHNLLQTIRDLCSSSSSLPFEFSVSVWCDLIRSLADGIRTVSSRSDAFGRATSGLLVQNLLFVVIYVQAIREIEIDDRVWDDILIVFQMGCWMNMIEQWSRVVDSITRALILNIFEVDVATPNNVQQNVLKNLRREKSEEIKIDDDGSFELGSEDSRSETESSVDDESIYMNSIIQRKGDGFVWLRVWMRVINLVSPLHAAHTQVAVQTISKTINTLLRVSGTDALVHWLSIRLFLLPTSAQINCIPAFCSVLSSLDPPLLLQAYAILALTNAVNFEHGATLLDYMPSMSHEHLASLAHPTLNCLAKLVSHLNYSPRSIQVAALLSPDHEAAESLLLDVISSNSAEISHQAYSLALNALALLIIERADTNLMMEVLNRLRRIHASGPLIYLFCSNLYQLTYLGQHSQLTSLLEQSLELIEDQRLVGELLWRSVAISLYSGEVNPPMVKIILHQKYPCLEGFLIRYCRQFPFPSFSLSQLNSLEHNSRSSSNSADGDQVLSKYIFIDQQTAILSIDHEDELRITSRTSIGKHCWIFTEEKKNSVTNSNINKWLQNLASRPAKPCNHISDAKELMDDPFQVPQCLKKLPQLPRALETDSTDCSDMYSFIQQNQRIPSKKSIIHPPLHMNDNQIESVPQKFLLWRSLVSNFYMIGDARQVPSNFARDLRHLDQTSSREFHKVAVIYVAKGQEEKNAILMNTSASDSFNKFIDGLGWPVQISKHFGYAGGLNGEIIAPYYSSGDTELIFHVSTRLGGDVTQKLKHLGNDEVHVVWSEHDRPYRRDTIATRFCDVLIVLYQMSPLLVRVSIETQRPLEFGPLFDGAHVHLIQLPYLVRDTVINASRAYRLTQQDCARPLQHRQKVFMDARRHLAIFSPSASISHVYSPTLKS</sequence>
<dbReference type="Gene3D" id="3.40.50.11210">
    <property type="entry name" value="Rap/Ran-GAP"/>
    <property type="match status" value="1"/>
</dbReference>
<dbReference type="GO" id="GO:0005096">
    <property type="term" value="F:GTPase activator activity"/>
    <property type="evidence" value="ECO:0007669"/>
    <property type="project" value="UniProtKB-KW"/>
</dbReference>
<proteinExistence type="predicted"/>
<dbReference type="Proteomes" id="UP000038040">
    <property type="component" value="Unplaced"/>
</dbReference>
<dbReference type="STRING" id="318479.A0A0N4U7A8"/>
<dbReference type="Pfam" id="PF20412">
    <property type="entry name" value="RALGAPB_N"/>
    <property type="match status" value="1"/>
</dbReference>
<gene>
    <name evidence="4" type="ORF">DME_LOCUS93</name>
</gene>
<evidence type="ECO:0000313" key="7">
    <source>
        <dbReference type="WBParaSite" id="DME_0000286401-mRNA-1"/>
    </source>
</evidence>
<dbReference type="WBParaSite" id="DME_0000286401-mRNA-1">
    <property type="protein sequence ID" value="DME_0000286401-mRNA-1"/>
    <property type="gene ID" value="DME_0000286401"/>
</dbReference>
<dbReference type="OrthoDB" id="19311at2759"/>
<dbReference type="PANTHER" id="PTHR10063:SF11">
    <property type="entry name" value="RHO GTPASE-ACTIVATING PROTEIN CG5521-RELATED"/>
    <property type="match status" value="1"/>
</dbReference>
<dbReference type="PANTHER" id="PTHR10063">
    <property type="entry name" value="TUBERIN"/>
    <property type="match status" value="1"/>
</dbReference>
<keyword evidence="1" id="KW-0343">GTPase activation</keyword>
<dbReference type="FunFam" id="3.40.50.11210:FF:000001">
    <property type="entry name" value="Ral GTPase-activating protein subunit alpha-1 isoform 1"/>
    <property type="match status" value="1"/>
</dbReference>
<dbReference type="InterPro" id="IPR046859">
    <property type="entry name" value="RGPA/RALGAPB_N"/>
</dbReference>
<dbReference type="EMBL" id="UYYG01000001">
    <property type="protein sequence ID" value="VDN50120.1"/>
    <property type="molecule type" value="Genomic_DNA"/>
</dbReference>
<evidence type="ECO:0000313" key="4">
    <source>
        <dbReference type="EMBL" id="VDN50120.1"/>
    </source>
</evidence>
<dbReference type="SUPFAM" id="SSF111347">
    <property type="entry name" value="Rap/Ran-GAP"/>
    <property type="match status" value="1"/>
</dbReference>